<dbReference type="Proteomes" id="UP001366060">
    <property type="component" value="Unassembled WGS sequence"/>
</dbReference>
<dbReference type="Gene3D" id="3.30.160.390">
    <property type="entry name" value="Integrase, DNA-binding domain"/>
    <property type="match status" value="1"/>
</dbReference>
<dbReference type="InterPro" id="IPR038488">
    <property type="entry name" value="Integrase_DNA-bd_sf"/>
</dbReference>
<name>A0ABU9HCT1_9GAMM</name>
<keyword evidence="2" id="KW-1185">Reference proteome</keyword>
<dbReference type="RefSeq" id="WP_341628259.1">
    <property type="nucleotide sequence ID" value="NZ_JBAKBA010000024.1"/>
</dbReference>
<accession>A0ABU9HCT1</accession>
<organism evidence="1 2">
    <name type="scientific">Psychromonas arctica</name>
    <dbReference type="NCBI Taxonomy" id="168275"/>
    <lineage>
        <taxon>Bacteria</taxon>
        <taxon>Pseudomonadati</taxon>
        <taxon>Pseudomonadota</taxon>
        <taxon>Gammaproteobacteria</taxon>
        <taxon>Alteromonadales</taxon>
        <taxon>Psychromonadaceae</taxon>
        <taxon>Psychromonas</taxon>
    </lineage>
</organism>
<protein>
    <recommendedName>
        <fullName evidence="3">Integrase</fullName>
    </recommendedName>
</protein>
<evidence type="ECO:0000313" key="2">
    <source>
        <dbReference type="Proteomes" id="UP001366060"/>
    </source>
</evidence>
<gene>
    <name evidence="1" type="ORF">V6255_11095</name>
</gene>
<evidence type="ECO:0008006" key="3">
    <source>
        <dbReference type="Google" id="ProtNLM"/>
    </source>
</evidence>
<sequence length="27" mass="3046">MPTIKEFTLSDGDGLQLRIRPNGTKAW</sequence>
<evidence type="ECO:0000313" key="1">
    <source>
        <dbReference type="EMBL" id="MEL0659685.1"/>
    </source>
</evidence>
<dbReference type="EMBL" id="JBAKBA010000024">
    <property type="protein sequence ID" value="MEL0659685.1"/>
    <property type="molecule type" value="Genomic_DNA"/>
</dbReference>
<proteinExistence type="predicted"/>
<comment type="caution">
    <text evidence="1">The sequence shown here is derived from an EMBL/GenBank/DDBJ whole genome shotgun (WGS) entry which is preliminary data.</text>
</comment>
<reference evidence="1 2" key="1">
    <citation type="submission" date="2024-02" db="EMBL/GenBank/DDBJ databases">
        <title>Bacteria isolated from the canopy kelp, Nereocystis luetkeana.</title>
        <authorList>
            <person name="Pfister C.A."/>
            <person name="Younker I.T."/>
            <person name="Light S.H."/>
        </authorList>
    </citation>
    <scope>NUCLEOTIDE SEQUENCE [LARGE SCALE GENOMIC DNA]</scope>
    <source>
        <strain evidence="1 2">TI.2.07</strain>
    </source>
</reference>